<reference evidence="10 11" key="1">
    <citation type="journal article" date="2021" name="Elife">
        <title>Chloroplast acquisition without the gene transfer in kleptoplastic sea slugs, Plakobranchus ocellatus.</title>
        <authorList>
            <person name="Maeda T."/>
            <person name="Takahashi S."/>
            <person name="Yoshida T."/>
            <person name="Shimamura S."/>
            <person name="Takaki Y."/>
            <person name="Nagai Y."/>
            <person name="Toyoda A."/>
            <person name="Suzuki Y."/>
            <person name="Arimoto A."/>
            <person name="Ishii H."/>
            <person name="Satoh N."/>
            <person name="Nishiyama T."/>
            <person name="Hasebe M."/>
            <person name="Maruyama T."/>
            <person name="Minagawa J."/>
            <person name="Obokata J."/>
            <person name="Shigenobu S."/>
        </authorList>
    </citation>
    <scope>NUCLEOTIDE SEQUENCE [LARGE SCALE GENOMIC DNA]</scope>
</reference>
<feature type="region of interest" description="Disordered" evidence="6">
    <location>
        <begin position="90"/>
        <end position="117"/>
    </location>
</feature>
<keyword evidence="5" id="KW-0393">Immunoglobulin domain</keyword>
<dbReference type="InterPro" id="IPR007110">
    <property type="entry name" value="Ig-like_dom"/>
</dbReference>
<evidence type="ECO:0000256" key="4">
    <source>
        <dbReference type="ARBA" id="ARBA00023180"/>
    </source>
</evidence>
<organism evidence="10 11">
    <name type="scientific">Elysia marginata</name>
    <dbReference type="NCBI Taxonomy" id="1093978"/>
    <lineage>
        <taxon>Eukaryota</taxon>
        <taxon>Metazoa</taxon>
        <taxon>Spiralia</taxon>
        <taxon>Lophotrochozoa</taxon>
        <taxon>Mollusca</taxon>
        <taxon>Gastropoda</taxon>
        <taxon>Heterobranchia</taxon>
        <taxon>Euthyneura</taxon>
        <taxon>Panpulmonata</taxon>
        <taxon>Sacoglossa</taxon>
        <taxon>Placobranchoidea</taxon>
        <taxon>Plakobranchidae</taxon>
        <taxon>Elysia</taxon>
    </lineage>
</organism>
<dbReference type="Gene3D" id="2.60.40.10">
    <property type="entry name" value="Immunoglobulins"/>
    <property type="match status" value="1"/>
</dbReference>
<feature type="transmembrane region" description="Helical" evidence="7">
    <location>
        <begin position="732"/>
        <end position="757"/>
    </location>
</feature>
<keyword evidence="8" id="KW-0732">Signal</keyword>
<feature type="domain" description="Ig-like" evidence="9">
    <location>
        <begin position="209"/>
        <end position="290"/>
    </location>
</feature>
<feature type="domain" description="Ig-like" evidence="9">
    <location>
        <begin position="521"/>
        <end position="607"/>
    </location>
</feature>
<evidence type="ECO:0000256" key="7">
    <source>
        <dbReference type="SAM" id="Phobius"/>
    </source>
</evidence>
<protein>
    <submittedName>
        <fullName evidence="10">Cell adhesion molecule 3</fullName>
    </submittedName>
</protein>
<keyword evidence="4" id="KW-0325">Glycoprotein</keyword>
<evidence type="ECO:0000256" key="3">
    <source>
        <dbReference type="ARBA" id="ARBA00023157"/>
    </source>
</evidence>
<dbReference type="GO" id="GO:0016020">
    <property type="term" value="C:membrane"/>
    <property type="evidence" value="ECO:0007669"/>
    <property type="project" value="UniProtKB-SubCell"/>
</dbReference>
<dbReference type="PROSITE" id="PS50835">
    <property type="entry name" value="IG_LIKE"/>
    <property type="match status" value="2"/>
</dbReference>
<comment type="subcellular location">
    <subcellularLocation>
        <location evidence="1">Membrane</location>
        <topology evidence="1">Single-pass type I membrane protein</topology>
    </subcellularLocation>
</comment>
<evidence type="ECO:0000256" key="1">
    <source>
        <dbReference type="ARBA" id="ARBA00004479"/>
    </source>
</evidence>
<name>A0AAV4FIH7_9GAST</name>
<comment type="caution">
    <text evidence="10">The sequence shown here is derived from an EMBL/GenBank/DDBJ whole genome shotgun (WGS) entry which is preliminary data.</text>
</comment>
<dbReference type="AlphaFoldDB" id="A0AAV4FIH7"/>
<evidence type="ECO:0000259" key="9">
    <source>
        <dbReference type="PROSITE" id="PS50835"/>
    </source>
</evidence>
<dbReference type="InterPro" id="IPR013783">
    <property type="entry name" value="Ig-like_fold"/>
</dbReference>
<gene>
    <name evidence="10" type="ORF">ElyMa_002120900</name>
</gene>
<evidence type="ECO:0000256" key="8">
    <source>
        <dbReference type="SAM" id="SignalP"/>
    </source>
</evidence>
<dbReference type="EMBL" id="BMAT01004404">
    <property type="protein sequence ID" value="GFR72746.1"/>
    <property type="molecule type" value="Genomic_DNA"/>
</dbReference>
<keyword evidence="7" id="KW-1133">Transmembrane helix</keyword>
<feature type="signal peptide" evidence="8">
    <location>
        <begin position="1"/>
        <end position="20"/>
    </location>
</feature>
<keyword evidence="7" id="KW-0812">Transmembrane</keyword>
<dbReference type="InterPro" id="IPR036179">
    <property type="entry name" value="Ig-like_dom_sf"/>
</dbReference>
<dbReference type="PANTHER" id="PTHR11640">
    <property type="entry name" value="NEPHRIN"/>
    <property type="match status" value="1"/>
</dbReference>
<dbReference type="SUPFAM" id="SSF48726">
    <property type="entry name" value="Immunoglobulin"/>
    <property type="match status" value="2"/>
</dbReference>
<evidence type="ECO:0000256" key="2">
    <source>
        <dbReference type="ARBA" id="ARBA00023136"/>
    </source>
</evidence>
<keyword evidence="11" id="KW-1185">Reference proteome</keyword>
<keyword evidence="3" id="KW-1015">Disulfide bond</keyword>
<sequence>MLLSLPVLLLLCYCSSDVQACSPVEEGHSTTLRCSNLGSSCNWIMLPVLFWYAEAEGDSIVGCDGETCHLDDDKRDTRLILIGNNDEDDVDDDIDNDVANGDEDNDNDVDNDDDVDDDDVMTTMMMMMMMIIMAMGNNRKRFTTSPVYTHTETGETPVYYRSQCSLSVPVGDLGEGTHSFQGYIYPDVSDGEKLVPGLTPSKRIYLKFPRVSQNCSSNTDQGYFLGTTTNCACVVTSYGDPGGTAQWYRAGQRVGAKGILMITYDKTNPEQVYTCEAKSALGRKLRSTLTAKFAHFDSDAVAVESSKFISLCRNLNNNNNSSRSSNSRSNDQALVTCRISREKVSPEPKFSFSTDGHTFDAPQLGTESDDGIYYQRQFSIASDIGADYYVTCRVMNTVLNVSKEETAHIVFRQPPPVPPYITIAGKTYQGLLSSNIVTLAEGYTGKVACRVEGGYPGAHTTQLKCGHLGTTGDGHTATLTFDAHQLDRSMDGQECTCTGLHDSGCYSNSKKKIKLNILYSLQVTFTLNSNLTSLNQGDHLSLNCSAEGNPYPTSVTLTRERTNQTLATVQSGQLTHTLHSLDCLDTDVYVCAGQNSKRIITQEINLGVRCPQQLSKTSTFPSAVDAVLGEATQFSFEVYGFPEPSSLTLKKINAEIDLALSPRHQVTYSASVAPFGIVSITFFDVVQSDLTNYTLTLDNGVKDAQSYMFYLIDAHEHLVERAHRESDAKSPYTTAIIIGFTAIAVIIALIAIIVFLVRKNRRRYSNTSDTGNSDRMNTINMSDVFKVQHKAECIPHTSDHYEDTDAQSPTKLASSITGLPPAQKRNFATDASSCMFFETTQNEITHNMALPSGPYSHTSEQDVEPPHAYSCPEQIYQNLN</sequence>
<feature type="chain" id="PRO_5043741486" evidence="8">
    <location>
        <begin position="21"/>
        <end position="880"/>
    </location>
</feature>
<dbReference type="Proteomes" id="UP000762676">
    <property type="component" value="Unassembled WGS sequence"/>
</dbReference>
<evidence type="ECO:0000256" key="6">
    <source>
        <dbReference type="SAM" id="MobiDB-lite"/>
    </source>
</evidence>
<accession>A0AAV4FIH7</accession>
<keyword evidence="2 7" id="KW-0472">Membrane</keyword>
<dbReference type="InterPro" id="IPR051275">
    <property type="entry name" value="Cell_adhesion_signaling"/>
</dbReference>
<evidence type="ECO:0000313" key="10">
    <source>
        <dbReference type="EMBL" id="GFR72746.1"/>
    </source>
</evidence>
<evidence type="ECO:0000256" key="5">
    <source>
        <dbReference type="ARBA" id="ARBA00023319"/>
    </source>
</evidence>
<proteinExistence type="predicted"/>
<evidence type="ECO:0000313" key="11">
    <source>
        <dbReference type="Proteomes" id="UP000762676"/>
    </source>
</evidence>